<gene>
    <name evidence="2" type="ORF">BGZ65_007143</name>
</gene>
<evidence type="ECO:0000313" key="2">
    <source>
        <dbReference type="EMBL" id="KAF9926764.1"/>
    </source>
</evidence>
<reference evidence="2" key="1">
    <citation type="journal article" date="2020" name="Fungal Divers.">
        <title>Resolving the Mortierellaceae phylogeny through synthesis of multi-gene phylogenetics and phylogenomics.</title>
        <authorList>
            <person name="Vandepol N."/>
            <person name="Liber J."/>
            <person name="Desiro A."/>
            <person name="Na H."/>
            <person name="Kennedy M."/>
            <person name="Barry K."/>
            <person name="Grigoriev I.V."/>
            <person name="Miller A.N."/>
            <person name="O'Donnell K."/>
            <person name="Stajich J.E."/>
            <person name="Bonito G."/>
        </authorList>
    </citation>
    <scope>NUCLEOTIDE SEQUENCE</scope>
    <source>
        <strain evidence="2">MES-2147</strain>
    </source>
</reference>
<dbReference type="AlphaFoldDB" id="A0A9P6IJZ2"/>
<organism evidence="2 3">
    <name type="scientific">Modicella reniformis</name>
    <dbReference type="NCBI Taxonomy" id="1440133"/>
    <lineage>
        <taxon>Eukaryota</taxon>
        <taxon>Fungi</taxon>
        <taxon>Fungi incertae sedis</taxon>
        <taxon>Mucoromycota</taxon>
        <taxon>Mortierellomycotina</taxon>
        <taxon>Mortierellomycetes</taxon>
        <taxon>Mortierellales</taxon>
        <taxon>Mortierellaceae</taxon>
        <taxon>Modicella</taxon>
    </lineage>
</organism>
<evidence type="ECO:0000313" key="3">
    <source>
        <dbReference type="Proteomes" id="UP000749646"/>
    </source>
</evidence>
<feature type="non-terminal residue" evidence="2">
    <location>
        <position position="65"/>
    </location>
</feature>
<feature type="compositionally biased region" description="Low complexity" evidence="1">
    <location>
        <begin position="12"/>
        <end position="25"/>
    </location>
</feature>
<comment type="caution">
    <text evidence="2">The sequence shown here is derived from an EMBL/GenBank/DDBJ whole genome shotgun (WGS) entry which is preliminary data.</text>
</comment>
<sequence>MLKAARDAGDPSSSGEEGNSSSSSSKHSTKVDSKNIKMTRPTRDNPCAEDKPKYLDISELQNSKG</sequence>
<accession>A0A9P6IJZ2</accession>
<name>A0A9P6IJZ2_9FUNG</name>
<dbReference type="EMBL" id="JAAAHW010010385">
    <property type="protein sequence ID" value="KAF9926764.1"/>
    <property type="molecule type" value="Genomic_DNA"/>
</dbReference>
<keyword evidence="3" id="KW-1185">Reference proteome</keyword>
<feature type="compositionally biased region" description="Basic and acidic residues" evidence="1">
    <location>
        <begin position="29"/>
        <end position="56"/>
    </location>
</feature>
<dbReference type="Proteomes" id="UP000749646">
    <property type="component" value="Unassembled WGS sequence"/>
</dbReference>
<proteinExistence type="predicted"/>
<feature type="region of interest" description="Disordered" evidence="1">
    <location>
        <begin position="1"/>
        <end position="65"/>
    </location>
</feature>
<evidence type="ECO:0000256" key="1">
    <source>
        <dbReference type="SAM" id="MobiDB-lite"/>
    </source>
</evidence>
<protein>
    <submittedName>
        <fullName evidence="2">Uncharacterized protein</fullName>
    </submittedName>
</protein>